<dbReference type="GO" id="GO:0003700">
    <property type="term" value="F:DNA-binding transcription factor activity"/>
    <property type="evidence" value="ECO:0007669"/>
    <property type="project" value="InterPro"/>
</dbReference>
<evidence type="ECO:0000256" key="2">
    <source>
        <dbReference type="ARBA" id="ARBA00023015"/>
    </source>
</evidence>
<dbReference type="Gene3D" id="1.10.1660.10">
    <property type="match status" value="1"/>
</dbReference>
<feature type="coiled-coil region" evidence="5">
    <location>
        <begin position="83"/>
        <end position="113"/>
    </location>
</feature>
<reference evidence="7 8" key="1">
    <citation type="journal article" date="2009" name="Appl. Environ. Microbiol.">
        <title>Community genomic and proteomic analyses of chemoautotrophic iron-oxidizing "Leptospirillum rubarum" (Group II) and "Leptospirillum ferrodiazotrophum" (Group III) bacteria in acid mine drainage biofilms.</title>
        <authorList>
            <person name="Goltsman D.S."/>
            <person name="Denef V.J."/>
            <person name="Singer S.W."/>
            <person name="VerBerkmoes N.C."/>
            <person name="Lefsrud M."/>
            <person name="Mueller R.S."/>
            <person name="Dick G.J."/>
            <person name="Sun C.L."/>
            <person name="Wheeler K.E."/>
            <person name="Zemla A."/>
            <person name="Baker B.J."/>
            <person name="Hauser L."/>
            <person name="Land M."/>
            <person name="Shah M.B."/>
            <person name="Thelen M.P."/>
            <person name="Hettich R.L."/>
            <person name="Banfield J.F."/>
        </authorList>
    </citation>
    <scope>NUCLEOTIDE SEQUENCE [LARGE SCALE GENOMIC DNA]</scope>
</reference>
<dbReference type="GO" id="GO:0003677">
    <property type="term" value="F:DNA binding"/>
    <property type="evidence" value="ECO:0007669"/>
    <property type="project" value="UniProtKB-KW"/>
</dbReference>
<protein>
    <submittedName>
        <fullName evidence="7">Putative transcriptional regulator, MerR family</fullName>
    </submittedName>
</protein>
<dbReference type="PANTHER" id="PTHR30204:SF69">
    <property type="entry name" value="MERR-FAMILY TRANSCRIPTIONAL REGULATOR"/>
    <property type="match status" value="1"/>
</dbReference>
<dbReference type="InterPro" id="IPR047057">
    <property type="entry name" value="MerR_fam"/>
</dbReference>
<proteinExistence type="predicted"/>
<sequence length="136" mass="15322">MGLSIGKVASAAGMSVDAVRFYEREGLIPPVQRTESGYRVYEPETVRRLLFIRRAKETGFSLGEIRELLGLRRETGSSCTSVLLLAQEKLALVREKIRDLRRMEAALESLVADCLTPDHGESCPLLERLEREEDRS</sequence>
<keyword evidence="5" id="KW-0175">Coiled coil</keyword>
<dbReference type="AlphaFoldDB" id="C6HXR1"/>
<dbReference type="Proteomes" id="UP000009374">
    <property type="component" value="Unassembled WGS sequence"/>
</dbReference>
<dbReference type="EMBL" id="GG693875">
    <property type="protein sequence ID" value="EES52523.1"/>
    <property type="molecule type" value="Genomic_DNA"/>
</dbReference>
<dbReference type="SUPFAM" id="SSF46955">
    <property type="entry name" value="Putative DNA-binding domain"/>
    <property type="match status" value="1"/>
</dbReference>
<dbReference type="InterPro" id="IPR000551">
    <property type="entry name" value="MerR-type_HTH_dom"/>
</dbReference>
<feature type="domain" description="HTH merR-type" evidence="6">
    <location>
        <begin position="1"/>
        <end position="71"/>
    </location>
</feature>
<evidence type="ECO:0000256" key="4">
    <source>
        <dbReference type="ARBA" id="ARBA00023163"/>
    </source>
</evidence>
<dbReference type="InterPro" id="IPR009061">
    <property type="entry name" value="DNA-bd_dom_put_sf"/>
</dbReference>
<organism evidence="7 8">
    <name type="scientific">Leptospirillum ferrodiazotrophum</name>
    <dbReference type="NCBI Taxonomy" id="412449"/>
    <lineage>
        <taxon>Bacteria</taxon>
        <taxon>Pseudomonadati</taxon>
        <taxon>Nitrospirota</taxon>
        <taxon>Nitrospiria</taxon>
        <taxon>Nitrospirales</taxon>
        <taxon>Nitrospiraceae</taxon>
        <taxon>Leptospirillum</taxon>
    </lineage>
</organism>
<gene>
    <name evidence="7" type="ORF">UBAL3_93200020</name>
</gene>
<evidence type="ECO:0000256" key="1">
    <source>
        <dbReference type="ARBA" id="ARBA00022491"/>
    </source>
</evidence>
<accession>C6HXR1</accession>
<keyword evidence="8" id="KW-1185">Reference proteome</keyword>
<dbReference type="PRINTS" id="PR00040">
    <property type="entry name" value="HTHMERR"/>
</dbReference>
<name>C6HXR1_9BACT</name>
<keyword evidence="3" id="KW-0238">DNA-binding</keyword>
<keyword evidence="2" id="KW-0805">Transcription regulation</keyword>
<keyword evidence="1" id="KW-0678">Repressor</keyword>
<dbReference type="Pfam" id="PF13411">
    <property type="entry name" value="MerR_1"/>
    <property type="match status" value="1"/>
</dbReference>
<evidence type="ECO:0000259" key="6">
    <source>
        <dbReference type="PROSITE" id="PS50937"/>
    </source>
</evidence>
<evidence type="ECO:0000256" key="5">
    <source>
        <dbReference type="SAM" id="Coils"/>
    </source>
</evidence>
<dbReference type="CDD" id="cd04770">
    <property type="entry name" value="HTH_HMRTR"/>
    <property type="match status" value="1"/>
</dbReference>
<keyword evidence="4" id="KW-0804">Transcription</keyword>
<evidence type="ECO:0000313" key="7">
    <source>
        <dbReference type="EMBL" id="EES52523.1"/>
    </source>
</evidence>
<evidence type="ECO:0000256" key="3">
    <source>
        <dbReference type="ARBA" id="ARBA00023125"/>
    </source>
</evidence>
<dbReference type="SMART" id="SM00422">
    <property type="entry name" value="HTH_MERR"/>
    <property type="match status" value="1"/>
</dbReference>
<dbReference type="PROSITE" id="PS50937">
    <property type="entry name" value="HTH_MERR_2"/>
    <property type="match status" value="1"/>
</dbReference>
<evidence type="ECO:0000313" key="8">
    <source>
        <dbReference type="Proteomes" id="UP000009374"/>
    </source>
</evidence>
<dbReference type="PANTHER" id="PTHR30204">
    <property type="entry name" value="REDOX-CYCLING DRUG-SENSING TRANSCRIPTIONAL ACTIVATOR SOXR"/>
    <property type="match status" value="1"/>
</dbReference>